<gene>
    <name evidence="5" type="ORF">I313_04936</name>
</gene>
<dbReference type="InterPro" id="IPR056336">
    <property type="entry name" value="YVC1_C"/>
</dbReference>
<dbReference type="EMBL" id="KN847907">
    <property type="protein sequence ID" value="KIR39335.1"/>
    <property type="molecule type" value="Genomic_DNA"/>
</dbReference>
<dbReference type="HOGENOM" id="CLU_009570_1_0_1"/>
<feature type="domain" description="YVC1 N-terminal linker helical" evidence="3">
    <location>
        <begin position="105"/>
        <end position="238"/>
    </location>
</feature>
<sequence>MSSSDSAPATPVPQPLPNTVFPLIHEIHAIVTRTIDTALDWDQLNSPPINYSLVRPIVQRLAPKIEHQRVNGTDTTEATALDGGELGVGKTAAPPAHHGPSLGEVLYALMANRIQFITLSAGDLSSAPLQTSRAAFCELLAIKVLRSQPYAQDEAALVGQLVHAYCAFEGASDEIWASLGEDKKDVEEMNSSALELAIVSSSKNFLSLPLIQHLVNLIYSGQLIYSPMSSRSIISDSYISERTRQRRRHQAHDQWGTLGSTSVHSHAHTNDDEELREVYVYNPYQAGWLDHSRLKVPKWRKCMEFMSFVILLALFVSTLAWRDLHHLTVVEIVYIFFSFGFILDEFAASKEHGWAVYAANAWNAFDLGYIAIFLLYFGLRVIALASHSTKTSDLAFDILACAACITFPRLVFFMIRENVVILALRGMVASFVSFMTVTILAFTGICFCLWTLGRATWTVKQIVWLMAQIWFGSSYLGFSASESFHPIFGPIVLISYAALCNVLLITMLIAILSNKFAAINQNAQREHLFQRVVKTVEGVKTDALFSYLPPINILAFAILVPLSWTVSPRTLHRINVFAIRLTSFPILIAISAYERYSYQAKQRAIRLGASTMDGVMDVQRASLLNSWLGGGSEFLIASAFEVGPPVIFSPPNQGSSTSESETLPKVTTAGPLVEDEDDGGEAAATTTTFRATPIPKAVKKGKDKKKNKSNDSPLAKLFGRPTFSASPEETITILKGRDVNRGKQVEMVEQAVSEKEGGDIEQLKKEIESMRQSQLRMEEMLAGFLAGKSA</sequence>
<dbReference type="PANTHER" id="PTHR35859">
    <property type="entry name" value="NONSELECTIVE CATION CHANNEL PROTEIN"/>
    <property type="match status" value="1"/>
</dbReference>
<protein>
    <submittedName>
        <fullName evidence="5">Nonselective cation channel</fullName>
    </submittedName>
</protein>
<evidence type="ECO:0000313" key="5">
    <source>
        <dbReference type="EMBL" id="KIR39335.1"/>
    </source>
</evidence>
<name>A0A0D0V327_9TREE</name>
<feature type="compositionally biased region" description="Basic residues" evidence="1">
    <location>
        <begin position="697"/>
        <end position="707"/>
    </location>
</feature>
<keyword evidence="2" id="KW-0812">Transmembrane</keyword>
<accession>A0A0D0V327</accession>
<dbReference type="InterPro" id="IPR056337">
    <property type="entry name" value="LHD_YVC1"/>
</dbReference>
<feature type="compositionally biased region" description="Polar residues" evidence="1">
    <location>
        <begin position="650"/>
        <end position="661"/>
    </location>
</feature>
<keyword evidence="6" id="KW-1185">Reference proteome</keyword>
<feature type="transmembrane region" description="Helical" evidence="2">
    <location>
        <begin position="427"/>
        <end position="450"/>
    </location>
</feature>
<dbReference type="Pfam" id="PF23190">
    <property type="entry name" value="LHD_TRPY1"/>
    <property type="match status" value="1"/>
</dbReference>
<evidence type="ECO:0000259" key="4">
    <source>
        <dbReference type="Pfam" id="PF23317"/>
    </source>
</evidence>
<reference evidence="5 6" key="1">
    <citation type="submission" date="2015-01" db="EMBL/GenBank/DDBJ databases">
        <title>The Genome Sequence of Cryptococcus gattii Ram5.</title>
        <authorList>
            <consortium name="The Broad Institute Genomics Platform"/>
            <person name="Cuomo C."/>
            <person name="Litvintseva A."/>
            <person name="Chen Y."/>
            <person name="Heitman J."/>
            <person name="Sun S."/>
            <person name="Springer D."/>
            <person name="Dromer F."/>
            <person name="Young S."/>
            <person name="Zeng Q."/>
            <person name="Gargeya S."/>
            <person name="Abouelleil A."/>
            <person name="Alvarado L."/>
            <person name="Chapman S.B."/>
            <person name="Gainer-Dewar J."/>
            <person name="Goldberg J."/>
            <person name="Griggs A."/>
            <person name="Gujja S."/>
            <person name="Hansen M."/>
            <person name="Howarth C."/>
            <person name="Imamovic A."/>
            <person name="Larimer J."/>
            <person name="Murphy C."/>
            <person name="Naylor J."/>
            <person name="Pearson M."/>
            <person name="Priest M."/>
            <person name="Roberts A."/>
            <person name="Saif S."/>
            <person name="Shea T."/>
            <person name="Sykes S."/>
            <person name="Wortman J."/>
            <person name="Nusbaum C."/>
            <person name="Birren B."/>
        </authorList>
    </citation>
    <scope>NUCLEOTIDE SEQUENCE [LARGE SCALE GENOMIC DNA]</scope>
    <source>
        <strain evidence="5 6">Ram5</strain>
    </source>
</reference>
<feature type="domain" description="Calcium channel YVC1-like C-terminal transmembrane" evidence="4">
    <location>
        <begin position="307"/>
        <end position="599"/>
    </location>
</feature>
<feature type="transmembrane region" description="Helical" evidence="2">
    <location>
        <begin position="367"/>
        <end position="387"/>
    </location>
</feature>
<keyword evidence="2" id="KW-1133">Transmembrane helix</keyword>
<feature type="transmembrane region" description="Helical" evidence="2">
    <location>
        <begin position="328"/>
        <end position="347"/>
    </location>
</feature>
<evidence type="ECO:0000313" key="6">
    <source>
        <dbReference type="Proteomes" id="UP000053392"/>
    </source>
</evidence>
<feature type="transmembrane region" description="Helical" evidence="2">
    <location>
        <begin position="576"/>
        <end position="593"/>
    </location>
</feature>
<evidence type="ECO:0000256" key="1">
    <source>
        <dbReference type="SAM" id="MobiDB-lite"/>
    </source>
</evidence>
<feature type="transmembrane region" description="Helical" evidence="2">
    <location>
        <begin position="394"/>
        <end position="415"/>
    </location>
</feature>
<dbReference type="AlphaFoldDB" id="A0A0D0V327"/>
<feature type="transmembrane region" description="Helical" evidence="2">
    <location>
        <begin position="462"/>
        <end position="481"/>
    </location>
</feature>
<proteinExistence type="predicted"/>
<feature type="region of interest" description="Disordered" evidence="1">
    <location>
        <begin position="650"/>
        <end position="721"/>
    </location>
</feature>
<dbReference type="PANTHER" id="PTHR35859:SF6">
    <property type="entry name" value="ION TRANSPORT DOMAIN-CONTAINING PROTEIN"/>
    <property type="match status" value="1"/>
</dbReference>
<keyword evidence="2" id="KW-0472">Membrane</keyword>
<dbReference type="Proteomes" id="UP000053392">
    <property type="component" value="Unassembled WGS sequence"/>
</dbReference>
<feature type="transmembrane region" description="Helical" evidence="2">
    <location>
        <begin position="305"/>
        <end position="321"/>
    </location>
</feature>
<organism evidence="5 6">
    <name type="scientific">Cryptococcus deuterogattii Ram5</name>
    <dbReference type="NCBI Taxonomy" id="1296110"/>
    <lineage>
        <taxon>Eukaryota</taxon>
        <taxon>Fungi</taxon>
        <taxon>Dikarya</taxon>
        <taxon>Basidiomycota</taxon>
        <taxon>Agaricomycotina</taxon>
        <taxon>Tremellomycetes</taxon>
        <taxon>Tremellales</taxon>
        <taxon>Cryptococcaceae</taxon>
        <taxon>Cryptococcus</taxon>
        <taxon>Cryptococcus gattii species complex</taxon>
    </lineage>
</organism>
<feature type="transmembrane region" description="Helical" evidence="2">
    <location>
        <begin position="544"/>
        <end position="564"/>
    </location>
</feature>
<feature type="region of interest" description="Disordered" evidence="1">
    <location>
        <begin position="70"/>
        <end position="95"/>
    </location>
</feature>
<dbReference type="InterPro" id="IPR052971">
    <property type="entry name" value="TRP_calcium_channel"/>
</dbReference>
<evidence type="ECO:0000256" key="2">
    <source>
        <dbReference type="SAM" id="Phobius"/>
    </source>
</evidence>
<dbReference type="OrthoDB" id="2373987at2759"/>
<dbReference type="Pfam" id="PF23317">
    <property type="entry name" value="YVC1_C"/>
    <property type="match status" value="1"/>
</dbReference>
<evidence type="ECO:0000259" key="3">
    <source>
        <dbReference type="Pfam" id="PF23190"/>
    </source>
</evidence>
<feature type="transmembrane region" description="Helical" evidence="2">
    <location>
        <begin position="487"/>
        <end position="512"/>
    </location>
</feature>